<comment type="caution">
    <text evidence="9">The sequence shown here is derived from an EMBL/GenBank/DDBJ whole genome shotgun (WGS) entry which is preliminary data.</text>
</comment>
<proteinExistence type="inferred from homology"/>
<dbReference type="Pfam" id="PF11728">
    <property type="entry name" value="ArAE_1_C"/>
    <property type="match status" value="1"/>
</dbReference>
<evidence type="ECO:0000256" key="7">
    <source>
        <dbReference type="SAM" id="Phobius"/>
    </source>
</evidence>
<feature type="domain" description="Putative aromatic acid exporter C-terminal" evidence="8">
    <location>
        <begin position="151"/>
        <end position="319"/>
    </location>
</feature>
<evidence type="ECO:0000256" key="6">
    <source>
        <dbReference type="ARBA" id="ARBA00023136"/>
    </source>
</evidence>
<comment type="subcellular location">
    <subcellularLocation>
        <location evidence="1">Cell membrane</location>
        <topology evidence="1">Multi-pass membrane protein</topology>
    </subcellularLocation>
</comment>
<evidence type="ECO:0000256" key="2">
    <source>
        <dbReference type="ARBA" id="ARBA00006544"/>
    </source>
</evidence>
<dbReference type="InterPro" id="IPR010343">
    <property type="entry name" value="ArAE_1"/>
</dbReference>
<protein>
    <recommendedName>
        <fullName evidence="8">Putative aromatic acid exporter C-terminal domain-containing protein</fullName>
    </recommendedName>
</protein>
<evidence type="ECO:0000256" key="5">
    <source>
        <dbReference type="ARBA" id="ARBA00022989"/>
    </source>
</evidence>
<dbReference type="InterPro" id="IPR021062">
    <property type="entry name" value="ArAE_1_C"/>
</dbReference>
<dbReference type="EMBL" id="PPPX01000001">
    <property type="protein sequence ID" value="POA10033.1"/>
    <property type="molecule type" value="Genomic_DNA"/>
</dbReference>
<organism evidence="9 10">
    <name type="scientific">Staphylococcus argensis</name>
    <dbReference type="NCBI Taxonomy" id="1607738"/>
    <lineage>
        <taxon>Bacteria</taxon>
        <taxon>Bacillati</taxon>
        <taxon>Bacillota</taxon>
        <taxon>Bacilli</taxon>
        <taxon>Bacillales</taxon>
        <taxon>Staphylococcaceae</taxon>
        <taxon>Staphylococcus</taxon>
    </lineage>
</organism>
<dbReference type="GeneID" id="98297626"/>
<evidence type="ECO:0000259" key="8">
    <source>
        <dbReference type="Pfam" id="PF11728"/>
    </source>
</evidence>
<name>A0A2K4FFG3_9STAP</name>
<feature type="transmembrane region" description="Helical" evidence="7">
    <location>
        <begin position="84"/>
        <end position="113"/>
    </location>
</feature>
<dbReference type="GO" id="GO:0005886">
    <property type="term" value="C:plasma membrane"/>
    <property type="evidence" value="ECO:0007669"/>
    <property type="project" value="UniProtKB-SubCell"/>
</dbReference>
<dbReference type="PANTHER" id="PTHR40064">
    <property type="entry name" value="MEMBRANE PROTEIN-RELATED"/>
    <property type="match status" value="1"/>
</dbReference>
<evidence type="ECO:0000313" key="9">
    <source>
        <dbReference type="EMBL" id="POA10033.1"/>
    </source>
</evidence>
<sequence length="331" mass="37657">MLSLNPYRIGFRTIKTAVGMALGIIIAKLIGLDNFASSAILVVLCIKHTKVHSLQAIVSRFISCLIILLIGMLAFSILGQHALVIGLIVLLFIPLTVVLNVQEGVITSCVILLHVFNAKSIDLHLFINEVLLLCVGLGIAFIMNLIMPSLDHNLNQYKQKVESEFRHIFTTFSHYLLTDDKMTSINTVEDHIQHLKLTIKKAKSLAFRDVKNHFVRNENSYYHYFDMREEQLELLMRIHNLVQHIDGRDETIEQLSGLLSEVGENVNSNDYTVLRLHSLYDIRLKVQEAPLPTTHAELETRASIMQTLYELEEYLNIKSHFGSLKMHSEVS</sequence>
<evidence type="ECO:0000313" key="10">
    <source>
        <dbReference type="Proteomes" id="UP000242712"/>
    </source>
</evidence>
<dbReference type="RefSeq" id="WP_103371318.1">
    <property type="nucleotide sequence ID" value="NZ_CBCRVO010000001.1"/>
</dbReference>
<feature type="transmembrane region" description="Helical" evidence="7">
    <location>
        <begin position="20"/>
        <end position="46"/>
    </location>
</feature>
<accession>A0A2K4FFG3</accession>
<keyword evidence="10" id="KW-1185">Reference proteome</keyword>
<evidence type="ECO:0000256" key="3">
    <source>
        <dbReference type="ARBA" id="ARBA00022475"/>
    </source>
</evidence>
<reference evidence="9 10" key="1">
    <citation type="submission" date="2017-08" db="EMBL/GenBank/DDBJ databases">
        <title>Draft genome sequences of 64 type strains of genus Staph aureus.</title>
        <authorList>
            <person name="Cole K."/>
            <person name="Golubchik T."/>
            <person name="Russell J."/>
            <person name="Foster D."/>
            <person name="Llewelyn M."/>
            <person name="Wilson D."/>
            <person name="Crook D."/>
            <person name="Paul J."/>
        </authorList>
    </citation>
    <scope>NUCLEOTIDE SEQUENCE [LARGE SCALE GENOMIC DNA]</scope>
    <source>
        <strain evidence="9 10">DSM 29875</strain>
    </source>
</reference>
<dbReference type="InterPro" id="IPR038323">
    <property type="entry name" value="ArAE_1_C_sf"/>
</dbReference>
<evidence type="ECO:0000256" key="4">
    <source>
        <dbReference type="ARBA" id="ARBA00022692"/>
    </source>
</evidence>
<dbReference type="OrthoDB" id="357521at2"/>
<comment type="similarity">
    <text evidence="2">Belongs to the UPF0421 family.</text>
</comment>
<dbReference type="Gene3D" id="1.20.120.940">
    <property type="entry name" value="Putative aromatic acid exporter, C-terminal domain"/>
    <property type="match status" value="1"/>
</dbReference>
<dbReference type="Proteomes" id="UP000242712">
    <property type="component" value="Unassembled WGS sequence"/>
</dbReference>
<dbReference type="InterPro" id="IPR052984">
    <property type="entry name" value="UPF0421"/>
</dbReference>
<dbReference type="PANTHER" id="PTHR40064:SF1">
    <property type="entry name" value="MEMBRANE PROTEIN"/>
    <property type="match status" value="1"/>
</dbReference>
<evidence type="ECO:0000256" key="1">
    <source>
        <dbReference type="ARBA" id="ARBA00004651"/>
    </source>
</evidence>
<gene>
    <name evidence="9" type="ORF">CD039_04615</name>
</gene>
<keyword evidence="3" id="KW-1003">Cell membrane</keyword>
<dbReference type="Pfam" id="PF06081">
    <property type="entry name" value="ArAE_1"/>
    <property type="match status" value="1"/>
</dbReference>
<dbReference type="AlphaFoldDB" id="A0A2K4FFG3"/>
<keyword evidence="5 7" id="KW-1133">Transmembrane helix</keyword>
<keyword evidence="6 7" id="KW-0472">Membrane</keyword>
<feature type="transmembrane region" description="Helical" evidence="7">
    <location>
        <begin position="58"/>
        <end position="78"/>
    </location>
</feature>
<keyword evidence="4 7" id="KW-0812">Transmembrane</keyword>
<feature type="transmembrane region" description="Helical" evidence="7">
    <location>
        <begin position="125"/>
        <end position="147"/>
    </location>
</feature>